<keyword evidence="1" id="KW-0805">Transcription regulation</keyword>
<organism evidence="5 6">
    <name type="scientific">Rhizobium multihospitium</name>
    <dbReference type="NCBI Taxonomy" id="410764"/>
    <lineage>
        <taxon>Bacteria</taxon>
        <taxon>Pseudomonadati</taxon>
        <taxon>Pseudomonadota</taxon>
        <taxon>Alphaproteobacteria</taxon>
        <taxon>Hyphomicrobiales</taxon>
        <taxon>Rhizobiaceae</taxon>
        <taxon>Rhizobium/Agrobacterium group</taxon>
        <taxon>Rhizobium</taxon>
    </lineage>
</organism>
<dbReference type="CDD" id="cd06307">
    <property type="entry name" value="PBP1_sugar_binding"/>
    <property type="match status" value="1"/>
</dbReference>
<name>A0A1C3WW27_9HYPH</name>
<dbReference type="GO" id="GO:0000976">
    <property type="term" value="F:transcription cis-regulatory region binding"/>
    <property type="evidence" value="ECO:0007669"/>
    <property type="project" value="TreeGrafter"/>
</dbReference>
<dbReference type="Pfam" id="PF00356">
    <property type="entry name" value="LacI"/>
    <property type="match status" value="1"/>
</dbReference>
<keyword evidence="3" id="KW-0804">Transcription</keyword>
<evidence type="ECO:0000313" key="5">
    <source>
        <dbReference type="EMBL" id="SCB44181.1"/>
    </source>
</evidence>
<sequence length="342" mass="36781">MKRPTIRNLADAAGVSIATANRVLSGAENVRAQTRETVRAAAESIGFYGLGAIEARNAAARPKYRFGVLLLQPHRPFYQLVALALQEAAAAIEIVELDLRIEHLEDLSPQNTADRALALAEECDALCITTAVHPVVLQALEKIQAGGIPVFALISQLAATGQVHYIGLDNWKVGRTAAWAFDHICKSPGKIGLLMGNPRYRNQEMNETGFRSYFREHARDFVLLEPLSTFESSAVAQEMTERLLADHPDLAGLYVAGGGISGVLAALRTTGRAGTLAVVGYELMDNVKAALLDGTLTLSIAHPLARLASETMKGMVMATGAAAENASYTKIVPFDIYTRENV</sequence>
<dbReference type="InterPro" id="IPR010982">
    <property type="entry name" value="Lambda_DNA-bd_dom_sf"/>
</dbReference>
<dbReference type="Pfam" id="PF13407">
    <property type="entry name" value="Peripla_BP_4"/>
    <property type="match status" value="1"/>
</dbReference>
<evidence type="ECO:0000256" key="2">
    <source>
        <dbReference type="ARBA" id="ARBA00023125"/>
    </source>
</evidence>
<dbReference type="OrthoDB" id="9805774at2"/>
<dbReference type="PANTHER" id="PTHR30146:SF152">
    <property type="entry name" value="TRANSCRIPTIONAL REGULATORY PROTEIN"/>
    <property type="match status" value="1"/>
</dbReference>
<dbReference type="AlphaFoldDB" id="A0A1C3WW27"/>
<evidence type="ECO:0000256" key="1">
    <source>
        <dbReference type="ARBA" id="ARBA00023015"/>
    </source>
</evidence>
<dbReference type="CDD" id="cd01392">
    <property type="entry name" value="HTH_LacI"/>
    <property type="match status" value="1"/>
</dbReference>
<dbReference type="PANTHER" id="PTHR30146">
    <property type="entry name" value="LACI-RELATED TRANSCRIPTIONAL REPRESSOR"/>
    <property type="match status" value="1"/>
</dbReference>
<dbReference type="EMBL" id="FMAG01000008">
    <property type="protein sequence ID" value="SCB44181.1"/>
    <property type="molecule type" value="Genomic_DNA"/>
</dbReference>
<dbReference type="GO" id="GO:0003700">
    <property type="term" value="F:DNA-binding transcription factor activity"/>
    <property type="evidence" value="ECO:0007669"/>
    <property type="project" value="TreeGrafter"/>
</dbReference>
<dbReference type="Gene3D" id="1.10.260.40">
    <property type="entry name" value="lambda repressor-like DNA-binding domains"/>
    <property type="match status" value="1"/>
</dbReference>
<evidence type="ECO:0000259" key="4">
    <source>
        <dbReference type="PROSITE" id="PS50932"/>
    </source>
</evidence>
<accession>A0A1C3WW27</accession>
<dbReference type="SUPFAM" id="SSF47413">
    <property type="entry name" value="lambda repressor-like DNA-binding domains"/>
    <property type="match status" value="1"/>
</dbReference>
<dbReference type="SUPFAM" id="SSF53822">
    <property type="entry name" value="Periplasmic binding protein-like I"/>
    <property type="match status" value="1"/>
</dbReference>
<dbReference type="STRING" id="410764.GA0061103_6424"/>
<dbReference type="Proteomes" id="UP000199101">
    <property type="component" value="Unassembled WGS sequence"/>
</dbReference>
<gene>
    <name evidence="5" type="ORF">GA0061103_6424</name>
</gene>
<evidence type="ECO:0000256" key="3">
    <source>
        <dbReference type="ARBA" id="ARBA00023163"/>
    </source>
</evidence>
<dbReference type="PROSITE" id="PS50932">
    <property type="entry name" value="HTH_LACI_2"/>
    <property type="match status" value="1"/>
</dbReference>
<evidence type="ECO:0000313" key="6">
    <source>
        <dbReference type="Proteomes" id="UP000199101"/>
    </source>
</evidence>
<dbReference type="InterPro" id="IPR028082">
    <property type="entry name" value="Peripla_BP_I"/>
</dbReference>
<dbReference type="RefSeq" id="WP_092716561.1">
    <property type="nucleotide sequence ID" value="NZ_FMAG01000008.1"/>
</dbReference>
<dbReference type="SMART" id="SM00354">
    <property type="entry name" value="HTH_LACI"/>
    <property type="match status" value="1"/>
</dbReference>
<feature type="domain" description="HTH lacI-type" evidence="4">
    <location>
        <begin position="4"/>
        <end position="65"/>
    </location>
</feature>
<keyword evidence="2" id="KW-0238">DNA-binding</keyword>
<proteinExistence type="predicted"/>
<protein>
    <submittedName>
        <fullName evidence="5">Transcriptional regulator, LacI family</fullName>
    </submittedName>
</protein>
<dbReference type="Gene3D" id="3.40.50.2300">
    <property type="match status" value="2"/>
</dbReference>
<dbReference type="InterPro" id="IPR025997">
    <property type="entry name" value="SBP_2_dom"/>
</dbReference>
<keyword evidence="6" id="KW-1185">Reference proteome</keyword>
<dbReference type="InterPro" id="IPR000843">
    <property type="entry name" value="HTH_LacI"/>
</dbReference>
<reference evidence="6" key="1">
    <citation type="submission" date="2016-08" db="EMBL/GenBank/DDBJ databases">
        <authorList>
            <person name="Varghese N."/>
            <person name="Submissions Spin"/>
        </authorList>
    </citation>
    <scope>NUCLEOTIDE SEQUENCE [LARGE SCALE GENOMIC DNA]</scope>
    <source>
        <strain evidence="6">HAMBI 2975</strain>
    </source>
</reference>